<proteinExistence type="predicted"/>
<dbReference type="Pfam" id="PF03629">
    <property type="entry name" value="SASA"/>
    <property type="match status" value="1"/>
</dbReference>
<keyword evidence="1" id="KW-0378">Hydrolase</keyword>
<organism evidence="4 5">
    <name type="scientific">Neorhodopirellula lusitana</name>
    <dbReference type="NCBI Taxonomy" id="445327"/>
    <lineage>
        <taxon>Bacteria</taxon>
        <taxon>Pseudomonadati</taxon>
        <taxon>Planctomycetota</taxon>
        <taxon>Planctomycetia</taxon>
        <taxon>Pirellulales</taxon>
        <taxon>Pirellulaceae</taxon>
        <taxon>Neorhodopirellula</taxon>
    </lineage>
</organism>
<keyword evidence="2" id="KW-0732">Signal</keyword>
<dbReference type="SUPFAM" id="SSF52266">
    <property type="entry name" value="SGNH hydrolase"/>
    <property type="match status" value="1"/>
</dbReference>
<feature type="signal peptide" evidence="2">
    <location>
        <begin position="1"/>
        <end position="22"/>
    </location>
</feature>
<dbReference type="Proteomes" id="UP001158067">
    <property type="component" value="Unassembled WGS sequence"/>
</dbReference>
<dbReference type="PANTHER" id="PTHR31988">
    <property type="entry name" value="ESTERASE, PUTATIVE (DUF303)-RELATED"/>
    <property type="match status" value="1"/>
</dbReference>
<dbReference type="Gene3D" id="3.40.50.1110">
    <property type="entry name" value="SGNH hydrolase"/>
    <property type="match status" value="1"/>
</dbReference>
<name>A0ABY1QM95_9BACT</name>
<evidence type="ECO:0000256" key="1">
    <source>
        <dbReference type="ARBA" id="ARBA00022801"/>
    </source>
</evidence>
<evidence type="ECO:0000256" key="2">
    <source>
        <dbReference type="SAM" id="SignalP"/>
    </source>
</evidence>
<feature type="chain" id="PRO_5047507690" description="Sialate O-acetylesterase domain-containing protein" evidence="2">
    <location>
        <begin position="23"/>
        <end position="420"/>
    </location>
</feature>
<evidence type="ECO:0000313" key="5">
    <source>
        <dbReference type="Proteomes" id="UP001158067"/>
    </source>
</evidence>
<dbReference type="InterPro" id="IPR036514">
    <property type="entry name" value="SGNH_hydro_sf"/>
</dbReference>
<protein>
    <recommendedName>
        <fullName evidence="3">Sialate O-acetylesterase domain-containing protein</fullName>
    </recommendedName>
</protein>
<dbReference type="InterPro" id="IPR005181">
    <property type="entry name" value="SASA"/>
</dbReference>
<comment type="caution">
    <text evidence="4">The sequence shown here is derived from an EMBL/GenBank/DDBJ whole genome shotgun (WGS) entry which is preliminary data.</text>
</comment>
<feature type="domain" description="Sialate O-acetylesterase" evidence="3">
    <location>
        <begin position="111"/>
        <end position="277"/>
    </location>
</feature>
<gene>
    <name evidence="4" type="ORF">SAMN06265222_11930</name>
</gene>
<dbReference type="RefSeq" id="WP_283435045.1">
    <property type="nucleotide sequence ID" value="NZ_FXUG01000019.1"/>
</dbReference>
<dbReference type="InterPro" id="IPR052940">
    <property type="entry name" value="Carb_Esterase_6"/>
</dbReference>
<evidence type="ECO:0000313" key="4">
    <source>
        <dbReference type="EMBL" id="SMP75412.1"/>
    </source>
</evidence>
<keyword evidence="5" id="KW-1185">Reference proteome</keyword>
<evidence type="ECO:0000259" key="3">
    <source>
        <dbReference type="Pfam" id="PF03629"/>
    </source>
</evidence>
<sequence length="420" mass="46195">MMIRSLMLVPLFLLMPASFGVAQASKPLRVYILAGQSNMVGTGGISTLDYIGDDPKTEMLLEQMQGRGEQPKVCDRVWISSLNGKGAQYGGEGVGKLTAGYGFRRDDPTQHGDCIGPEFMFGIAMEQVYDGPILLIKTAWGGRSLSVDFRPPGAGPYQFNDAQIAKHTSKGDLEKVAAQKKEATGKNYHYMIEHVQKVLGDLKRVCPEYDAEAGYELSGFVWFQGWNDYVDAGTYNASEGSHQFDPYSELLEQLIRDVRKDLHSPKLPFVIGVMGMHGNFTPGTFNPRGNAEEKMIRFRKAMAAPASLPEFKGNVIAVQTAPFNEAELGRINMKLDKVKQFGRRLKKENESKTSASGSLSPSEIKERIAEYRAELVSPEEEATWQRGAGTGGFVHYFGAAKFHAQAGQAFAKALQSLDAK</sequence>
<accession>A0ABY1QM95</accession>
<reference evidence="4 5" key="1">
    <citation type="submission" date="2017-05" db="EMBL/GenBank/DDBJ databases">
        <authorList>
            <person name="Varghese N."/>
            <person name="Submissions S."/>
        </authorList>
    </citation>
    <scope>NUCLEOTIDE SEQUENCE [LARGE SCALE GENOMIC DNA]</scope>
    <source>
        <strain evidence="4 5">DSM 25457</strain>
    </source>
</reference>
<dbReference type="EMBL" id="FXUG01000019">
    <property type="protein sequence ID" value="SMP75412.1"/>
    <property type="molecule type" value="Genomic_DNA"/>
</dbReference>
<dbReference type="PANTHER" id="PTHR31988:SF19">
    <property type="entry name" value="9-O-ACETYL-N-ACETYLNEURAMINIC ACID DEACETYLASE-RELATED"/>
    <property type="match status" value="1"/>
</dbReference>